<evidence type="ECO:0000313" key="1">
    <source>
        <dbReference type="EMBL" id="ESA19592.1"/>
    </source>
</evidence>
<accession>U9UIV0</accession>
<proteinExistence type="predicted"/>
<organism evidence="1">
    <name type="scientific">Rhizophagus irregularis (strain DAOM 181602 / DAOM 197198 / MUCL 43194)</name>
    <name type="common">Arbuscular mycorrhizal fungus</name>
    <name type="synonym">Glomus intraradices</name>
    <dbReference type="NCBI Taxonomy" id="747089"/>
    <lineage>
        <taxon>Eukaryota</taxon>
        <taxon>Fungi</taxon>
        <taxon>Fungi incertae sedis</taxon>
        <taxon>Mucoromycota</taxon>
        <taxon>Glomeromycotina</taxon>
        <taxon>Glomeromycetes</taxon>
        <taxon>Glomerales</taxon>
        <taxon>Glomeraceae</taxon>
        <taxon>Rhizophagus</taxon>
    </lineage>
</organism>
<gene>
    <name evidence="1" type="ORF">GLOINDRAFT_92802</name>
</gene>
<dbReference type="AlphaFoldDB" id="U9UIV0"/>
<dbReference type="EMBL" id="KI278115">
    <property type="protein sequence ID" value="ESA19592.1"/>
    <property type="molecule type" value="Genomic_DNA"/>
</dbReference>
<dbReference type="HOGENOM" id="CLU_1797480_0_0_1"/>
<reference evidence="1" key="1">
    <citation type="submission" date="2013-07" db="EMBL/GenBank/DDBJ databases">
        <title>The genome of an arbuscular mycorrhizal fungus provides insights into the evolution of the oldest plant symbiosis.</title>
        <authorList>
            <consortium name="DOE Joint Genome Institute"/>
            <person name="Tisserant E."/>
            <person name="Malbreil M."/>
            <person name="Kuo A."/>
            <person name="Kohler A."/>
            <person name="Symeonidi A."/>
            <person name="Balestrini R."/>
            <person name="Charron P."/>
            <person name="Duensing N."/>
            <person name="Frei-dit-Frey N."/>
            <person name="Gianinazzi-Pearson V."/>
            <person name="Gilbert B."/>
            <person name="Handa Y."/>
            <person name="Hijri M."/>
            <person name="Kaul R."/>
            <person name="Kawaguchi M."/>
            <person name="Krajinski F."/>
            <person name="Lammers P."/>
            <person name="Lapierre D."/>
            <person name="Masclaux F.G."/>
            <person name="Murat C."/>
            <person name="Morin E."/>
            <person name="Ndikumana S."/>
            <person name="Pagni M."/>
            <person name="Petitpierre D."/>
            <person name="Requena N."/>
            <person name="Rosikiewicz P."/>
            <person name="Riley R."/>
            <person name="Saito K."/>
            <person name="San Clemente H."/>
            <person name="Shapiro H."/>
            <person name="van Tuinen D."/>
            <person name="Becard G."/>
            <person name="Bonfante P."/>
            <person name="Paszkowski U."/>
            <person name="Shachar-Hill Y."/>
            <person name="Young J.P."/>
            <person name="Sanders I.R."/>
            <person name="Henrissat B."/>
            <person name="Rensing S.A."/>
            <person name="Grigoriev I.V."/>
            <person name="Corradi N."/>
            <person name="Roux C."/>
            <person name="Martin F."/>
        </authorList>
    </citation>
    <scope>NUCLEOTIDE SEQUENCE</scope>
    <source>
        <strain evidence="1">DAOM 197198</strain>
    </source>
</reference>
<protein>
    <submittedName>
        <fullName evidence="1">Uncharacterized protein</fullName>
    </submittedName>
</protein>
<sequence>MRKTRNRFGQVIGEMTFSPIVGGQLWRNKCLCMKLDVMKFVLTMIIILLCQLDVACVHTEDSIKRVGNDTRQLNGRACRDIPQHLSSKLLLLRDISYTLFHNLISTNAKLLHRSYNYPFYGGRHMLHKYSLLANYGDISHILII</sequence>
<name>U9UIV0_RHIID</name>